<dbReference type="InterPro" id="IPR057744">
    <property type="entry name" value="OTAase-like"/>
</dbReference>
<dbReference type="AlphaFoldDB" id="A0A9D0ZDJ3"/>
<accession>A0A9D0ZDJ3</accession>
<protein>
    <submittedName>
        <fullName evidence="2">Amidohydrolase family protein</fullName>
    </submittedName>
</protein>
<dbReference type="Gene3D" id="3.20.20.140">
    <property type="entry name" value="Metal-dependent hydrolases"/>
    <property type="match status" value="1"/>
</dbReference>
<reference evidence="2" key="2">
    <citation type="journal article" date="2021" name="PeerJ">
        <title>Extensive microbial diversity within the chicken gut microbiome revealed by metagenomics and culture.</title>
        <authorList>
            <person name="Gilroy R."/>
            <person name="Ravi A."/>
            <person name="Getino M."/>
            <person name="Pursley I."/>
            <person name="Horton D.L."/>
            <person name="Alikhan N.F."/>
            <person name="Baker D."/>
            <person name="Gharbi K."/>
            <person name="Hall N."/>
            <person name="Watson M."/>
            <person name="Adriaenssens E.M."/>
            <person name="Foster-Nyarko E."/>
            <person name="Jarju S."/>
            <person name="Secka A."/>
            <person name="Antonio M."/>
            <person name="Oren A."/>
            <person name="Chaudhuri R.R."/>
            <person name="La Ragione R."/>
            <person name="Hildebrand F."/>
            <person name="Pallen M.J."/>
        </authorList>
    </citation>
    <scope>NUCLEOTIDE SEQUENCE</scope>
    <source>
        <strain evidence="2">ChiBcolR7-354</strain>
    </source>
</reference>
<gene>
    <name evidence="2" type="ORF">IAB77_03445</name>
</gene>
<dbReference type="Pfam" id="PF01979">
    <property type="entry name" value="Amidohydro_1"/>
    <property type="match status" value="1"/>
</dbReference>
<organism evidence="2 3">
    <name type="scientific">Candidatus Scatomorpha intestinavium</name>
    <dbReference type="NCBI Taxonomy" id="2840922"/>
    <lineage>
        <taxon>Bacteria</taxon>
        <taxon>Bacillati</taxon>
        <taxon>Bacillota</taxon>
        <taxon>Clostridia</taxon>
        <taxon>Eubacteriales</taxon>
        <taxon>Candidatus Scatomorpha</taxon>
    </lineage>
</organism>
<dbReference type="Proteomes" id="UP000824262">
    <property type="component" value="Unassembled WGS sequence"/>
</dbReference>
<comment type="caution">
    <text evidence="2">The sequence shown here is derived from an EMBL/GenBank/DDBJ whole genome shotgun (WGS) entry which is preliminary data.</text>
</comment>
<dbReference type="GO" id="GO:0016810">
    <property type="term" value="F:hydrolase activity, acting on carbon-nitrogen (but not peptide) bonds"/>
    <property type="evidence" value="ECO:0007669"/>
    <property type="project" value="InterPro"/>
</dbReference>
<dbReference type="PANTHER" id="PTHR43135">
    <property type="entry name" value="ALPHA-D-RIBOSE 1-METHYLPHOSPHONATE 5-TRIPHOSPHATE DIPHOSPHATASE"/>
    <property type="match status" value="1"/>
</dbReference>
<dbReference type="EMBL" id="DVGA01000036">
    <property type="protein sequence ID" value="HIQ78296.1"/>
    <property type="molecule type" value="Genomic_DNA"/>
</dbReference>
<reference evidence="2" key="1">
    <citation type="submission" date="2020-10" db="EMBL/GenBank/DDBJ databases">
        <authorList>
            <person name="Gilroy R."/>
        </authorList>
    </citation>
    <scope>NUCLEOTIDE SEQUENCE</scope>
    <source>
        <strain evidence="2">ChiBcolR7-354</strain>
    </source>
</reference>
<dbReference type="InterPro" id="IPR051781">
    <property type="entry name" value="Metallo-dep_Hydrolase"/>
</dbReference>
<feature type="domain" description="Amidohydrolase-related" evidence="1">
    <location>
        <begin position="51"/>
        <end position="389"/>
    </location>
</feature>
<dbReference type="SUPFAM" id="SSF51556">
    <property type="entry name" value="Metallo-dependent hydrolases"/>
    <property type="match status" value="1"/>
</dbReference>
<dbReference type="CDD" id="cd01299">
    <property type="entry name" value="Met_dep_hydrolase_A"/>
    <property type="match status" value="1"/>
</dbReference>
<name>A0A9D0ZDJ3_9FIRM</name>
<dbReference type="SUPFAM" id="SSF51338">
    <property type="entry name" value="Composite domain of metallo-dependent hydrolases"/>
    <property type="match status" value="1"/>
</dbReference>
<evidence type="ECO:0000259" key="1">
    <source>
        <dbReference type="Pfam" id="PF01979"/>
    </source>
</evidence>
<dbReference type="InterPro" id="IPR006680">
    <property type="entry name" value="Amidohydro-rel"/>
</dbReference>
<proteinExistence type="predicted"/>
<evidence type="ECO:0000313" key="3">
    <source>
        <dbReference type="Proteomes" id="UP000824262"/>
    </source>
</evidence>
<sequence>MYLTNCRLLPELSGGVAAEHGCVEIKDGLIAAVLPTAPEGAADVYDCGGMTLLPGLIDLHTHITIMSGVGVDAAQDPMQVMVEASAQAKRYLDYGFTTVRDCGSIGRCANYVKRMIDAGVFDGPDIIACGSTLMPSVESKLSNFSSIIHFCDGAEEFRRGVREEIAAQADFIKIYASGSAFLPTGVPKHPIMTREEIRTAVETAEANGRYVAAHCHADRAILDCVRSGVRTIEHATYLSEGTVEVLRETPETYLVPTFAAMFVSQTEPKARAFWLARLTPMLESCAAAIEKAYRAGEKIGFGTDSAPMSKQYEQGVEFQYRKDYCHMENIDILLQATKYSAEIAGISGRVGEIKSSLQADLVLVDGNPAEDLSVMYKRPKKVWKKGKMVV</sequence>
<evidence type="ECO:0000313" key="2">
    <source>
        <dbReference type="EMBL" id="HIQ78296.1"/>
    </source>
</evidence>
<dbReference type="InterPro" id="IPR032466">
    <property type="entry name" value="Metal_Hydrolase"/>
</dbReference>
<dbReference type="PANTHER" id="PTHR43135:SF3">
    <property type="entry name" value="ALPHA-D-RIBOSE 1-METHYLPHOSPHONATE 5-TRIPHOSPHATE DIPHOSPHATASE"/>
    <property type="match status" value="1"/>
</dbReference>
<dbReference type="Gene3D" id="2.30.40.10">
    <property type="entry name" value="Urease, subunit C, domain 1"/>
    <property type="match status" value="1"/>
</dbReference>
<dbReference type="InterPro" id="IPR011059">
    <property type="entry name" value="Metal-dep_hydrolase_composite"/>
</dbReference>